<dbReference type="PROSITE" id="PS01116">
    <property type="entry name" value="XANTH_URACIL_PERMASE"/>
    <property type="match status" value="1"/>
</dbReference>
<evidence type="ECO:0000256" key="5">
    <source>
        <dbReference type="ARBA" id="ARBA00022989"/>
    </source>
</evidence>
<dbReference type="GO" id="GO:0005886">
    <property type="term" value="C:plasma membrane"/>
    <property type="evidence" value="ECO:0007669"/>
    <property type="project" value="TreeGrafter"/>
</dbReference>
<dbReference type="RefSeq" id="WP_007147347.1">
    <property type="nucleotide sequence ID" value="NZ_AKCI01000001.1"/>
</dbReference>
<comment type="similarity">
    <text evidence="2">Belongs to the nucleobase:cation symporter-2 (NCS2) (TC 2.A.40) family.</text>
</comment>
<dbReference type="HOGENOM" id="CLU_017959_8_0_11"/>
<dbReference type="EMBL" id="AGZS01000001">
    <property type="protein sequence ID" value="EJD65515.1"/>
    <property type="molecule type" value="Genomic_DNA"/>
</dbReference>
<evidence type="ECO:0000256" key="6">
    <source>
        <dbReference type="ARBA" id="ARBA00023136"/>
    </source>
</evidence>
<feature type="transmembrane region" description="Helical" evidence="8">
    <location>
        <begin position="182"/>
        <end position="202"/>
    </location>
</feature>
<evidence type="ECO:0000256" key="4">
    <source>
        <dbReference type="ARBA" id="ARBA00022692"/>
    </source>
</evidence>
<dbReference type="Pfam" id="PF00860">
    <property type="entry name" value="Xan_ur_permease"/>
    <property type="match status" value="1"/>
</dbReference>
<dbReference type="PANTHER" id="PTHR42810">
    <property type="entry name" value="PURINE PERMEASE C1399.01C-RELATED"/>
    <property type="match status" value="1"/>
</dbReference>
<keyword evidence="6 8" id="KW-0472">Membrane</keyword>
<dbReference type="PANTHER" id="PTHR42810:SF2">
    <property type="entry name" value="PURINE PERMEASE C1399.01C-RELATED"/>
    <property type="match status" value="1"/>
</dbReference>
<dbReference type="OrthoDB" id="9805749at2"/>
<feature type="transmembrane region" description="Helical" evidence="8">
    <location>
        <begin position="36"/>
        <end position="56"/>
    </location>
</feature>
<feature type="transmembrane region" description="Helical" evidence="8">
    <location>
        <begin position="95"/>
        <end position="114"/>
    </location>
</feature>
<evidence type="ECO:0000256" key="3">
    <source>
        <dbReference type="ARBA" id="ARBA00022448"/>
    </source>
</evidence>
<feature type="region of interest" description="Disordered" evidence="7">
    <location>
        <begin position="452"/>
        <end position="483"/>
    </location>
</feature>
<evidence type="ECO:0000256" key="7">
    <source>
        <dbReference type="SAM" id="MobiDB-lite"/>
    </source>
</evidence>
<dbReference type="NCBIfam" id="TIGR00801">
    <property type="entry name" value="ncs2"/>
    <property type="match status" value="1"/>
</dbReference>
<dbReference type="AlphaFoldDB" id="J0D6A0"/>
<evidence type="ECO:0000313" key="9">
    <source>
        <dbReference type="EMBL" id="EJD65515.1"/>
    </source>
</evidence>
<keyword evidence="5 8" id="KW-1133">Transmembrane helix</keyword>
<organism evidence="9 10">
    <name type="scientific">Scardovia wiggsiae F0424</name>
    <dbReference type="NCBI Taxonomy" id="857290"/>
    <lineage>
        <taxon>Bacteria</taxon>
        <taxon>Bacillati</taxon>
        <taxon>Actinomycetota</taxon>
        <taxon>Actinomycetes</taxon>
        <taxon>Bifidobacteriales</taxon>
        <taxon>Bifidobacteriaceae</taxon>
        <taxon>Scardovia</taxon>
    </lineage>
</organism>
<keyword evidence="3" id="KW-0813">Transport</keyword>
<proteinExistence type="inferred from homology"/>
<dbReference type="NCBIfam" id="NF037981">
    <property type="entry name" value="NCS2_1"/>
    <property type="match status" value="1"/>
</dbReference>
<evidence type="ECO:0000256" key="1">
    <source>
        <dbReference type="ARBA" id="ARBA00004141"/>
    </source>
</evidence>
<keyword evidence="10" id="KW-1185">Reference proteome</keyword>
<feature type="transmembrane region" description="Helical" evidence="8">
    <location>
        <begin position="420"/>
        <end position="441"/>
    </location>
</feature>
<feature type="transmembrane region" description="Helical" evidence="8">
    <location>
        <begin position="251"/>
        <end position="271"/>
    </location>
</feature>
<keyword evidence="4 8" id="KW-0812">Transmembrane</keyword>
<dbReference type="eggNOG" id="COG2233">
    <property type="taxonomic scope" value="Bacteria"/>
</dbReference>
<feature type="transmembrane region" description="Helical" evidence="8">
    <location>
        <begin position="149"/>
        <end position="170"/>
    </location>
</feature>
<dbReference type="Proteomes" id="UP000006415">
    <property type="component" value="Unassembled WGS sequence"/>
</dbReference>
<name>J0D6A0_9BIFI</name>
<sequence length="483" mass="50389">MKDKDTRSTHSAGTHTISDDLKRFDAKIPFWKGIPFGLQHVMAMFVANLTPLILIAGVAKMDTSHKEWLIQGGLLVAGLGTILQLFPLWRIGSRLPMVTGISFTYYAAAAAIVADKGYGAVIGAIIIGGLFEVALGLTATWWRRIIPPIVSAVVVTSIGFSLLAVGAKSFGGGDGAADFGSWQNITIATVTLLCCLAFQFLAKGTAKQLSVLFGLVIGYLLALCMGKVSASSFQGLSPVSVPHFLPFRPEFNWGAIISFGLLYLVSAVEVLGDTAALTDVGFDREPAARETAGAIAGDGFISSVAGFFGVMPLTSFAQNIGLVAMTKVVNRRVILSGGLILVLASFFPPVAAVFNSLPPAVLGGCTIVMFGNIAVSGFQMIAKAGFTERNITIVALSLTMGIGFTQVPEIFKYAPALVRQIFANNAIAIAFIVALALAWVLPGDSKADKTGAAAASRKTETAGTAQAAETVRAATTATDSLSA</sequence>
<dbReference type="InterPro" id="IPR006043">
    <property type="entry name" value="NCS2"/>
</dbReference>
<feature type="transmembrane region" description="Helical" evidence="8">
    <location>
        <begin position="68"/>
        <end position="88"/>
    </location>
</feature>
<dbReference type="GO" id="GO:0042907">
    <property type="term" value="F:xanthine transmembrane transporter activity"/>
    <property type="evidence" value="ECO:0007669"/>
    <property type="project" value="TreeGrafter"/>
</dbReference>
<feature type="transmembrane region" description="Helical" evidence="8">
    <location>
        <begin position="209"/>
        <end position="231"/>
    </location>
</feature>
<evidence type="ECO:0000313" key="10">
    <source>
        <dbReference type="Proteomes" id="UP000006415"/>
    </source>
</evidence>
<feature type="transmembrane region" description="Helical" evidence="8">
    <location>
        <begin position="120"/>
        <end position="142"/>
    </location>
</feature>
<feature type="transmembrane region" description="Helical" evidence="8">
    <location>
        <begin position="333"/>
        <end position="354"/>
    </location>
</feature>
<feature type="transmembrane region" description="Helical" evidence="8">
    <location>
        <begin position="360"/>
        <end position="378"/>
    </location>
</feature>
<gene>
    <name evidence="9" type="ORF">HMPREF9156_00279</name>
</gene>
<comment type="caution">
    <text evidence="9">The sequence shown here is derived from an EMBL/GenBank/DDBJ whole genome shotgun (WGS) entry which is preliminary data.</text>
</comment>
<dbReference type="STRING" id="857290.HMPREF9156_00279"/>
<dbReference type="InterPro" id="IPR006042">
    <property type="entry name" value="Xan_ur_permease"/>
</dbReference>
<protein>
    <submittedName>
        <fullName evidence="9">Xanthine permease</fullName>
    </submittedName>
</protein>
<accession>J0D6A0</accession>
<comment type="subcellular location">
    <subcellularLocation>
        <location evidence="1">Membrane</location>
        <topology evidence="1">Multi-pass membrane protein</topology>
    </subcellularLocation>
</comment>
<evidence type="ECO:0000256" key="8">
    <source>
        <dbReference type="SAM" id="Phobius"/>
    </source>
</evidence>
<evidence type="ECO:0000256" key="2">
    <source>
        <dbReference type="ARBA" id="ARBA00008821"/>
    </source>
</evidence>
<feature type="compositionally biased region" description="Low complexity" evidence="7">
    <location>
        <begin position="461"/>
        <end position="483"/>
    </location>
</feature>
<reference evidence="9 10" key="1">
    <citation type="submission" date="2012-01" db="EMBL/GenBank/DDBJ databases">
        <title>The Genome Sequence of Scardovia wiggsiae F0424.</title>
        <authorList>
            <consortium name="The Broad Institute Genome Sequencing Platform"/>
            <person name="Earl A."/>
            <person name="Ward D."/>
            <person name="Feldgarden M."/>
            <person name="Gevers D."/>
            <person name="Izard J."/>
            <person name="Ganesan A."/>
            <person name="Baranova O.V."/>
            <person name="Blanton J.M."/>
            <person name="Tanner A.C."/>
            <person name="Mathney J."/>
            <person name="Dewhirst F.E."/>
            <person name="Young S.K."/>
            <person name="Zeng Q."/>
            <person name="Gargeya S."/>
            <person name="Fitzgerald M."/>
            <person name="Haas B."/>
            <person name="Abouelleil A."/>
            <person name="Alvarado L."/>
            <person name="Arachchi H.M."/>
            <person name="Berlin A."/>
            <person name="Chapman S.B."/>
            <person name="Gearin G."/>
            <person name="Goldberg J."/>
            <person name="Griggs A."/>
            <person name="Gujja S."/>
            <person name="Hansen M."/>
            <person name="Heiman D."/>
            <person name="Howarth C."/>
            <person name="Larimer J."/>
            <person name="Lui A."/>
            <person name="MacDonald P.J.P."/>
            <person name="McCowen C."/>
            <person name="Montmayeur A."/>
            <person name="Murphy C."/>
            <person name="Neiman D."/>
            <person name="Pearson M."/>
            <person name="Priest M."/>
            <person name="Roberts A."/>
            <person name="Saif S."/>
            <person name="Shea T."/>
            <person name="Sisk P."/>
            <person name="Stolte C."/>
            <person name="Sykes S."/>
            <person name="Wortman J."/>
            <person name="Nusbaum C."/>
            <person name="Birren B."/>
        </authorList>
    </citation>
    <scope>NUCLEOTIDE SEQUENCE [LARGE SCALE GENOMIC DNA]</scope>
    <source>
        <strain evidence="9 10">F0424</strain>
    </source>
</reference>